<dbReference type="Pfam" id="PF00172">
    <property type="entry name" value="Zn_clus"/>
    <property type="match status" value="1"/>
</dbReference>
<dbReference type="SUPFAM" id="SSF57701">
    <property type="entry name" value="Zn2/Cys6 DNA-binding domain"/>
    <property type="match status" value="1"/>
</dbReference>
<sequence>MSAPLAEAQTAQKGMNDLTPRGARVGRRANNVVDCRKCQLRRIKCDRGLPGCMKCSKRSLECPGYGPRFKWVHGVASRGSLQGKLVPVQNKSAPLGTQGTRHTWNVQYGGPAIEGLSIPRSLSNPLLRESNSPYASHLMPYFTEYVARRLAWVDGPENPWRQIVLPMVEGSETVLSSVLALTAHDLASQYPRHDPWYERFQSISKTYQEKALGRLAQELNTLRQSTTSQLWSRALPTVILASAIILCNNDMLNAQTAGWRVHLQAAREVIRAACYGKTIHVEEFFLQEYYTTSVWTHLTTFHEVNEIVHTPVASSRDAVFMDFVRIVHQITQTERLRANCQQPPEMTIDDIHVQLKLAEGNALELIQGIQFWSEIDRRDCEQLVSMYRHAGLVYSYQALASRPTVEPLIQDSRNQILEHLQCLSGTGYEMFAQDLVWPLFVAGTECQDSRLRQKTIERELTIVMRISRILDRDRMLSFLKTWWMLSDPQCSSWIDLARKQSSECNFVII</sequence>
<evidence type="ECO:0000313" key="9">
    <source>
        <dbReference type="Proteomes" id="UP001141434"/>
    </source>
</evidence>
<dbReference type="GO" id="GO:0008270">
    <property type="term" value="F:zinc ion binding"/>
    <property type="evidence" value="ECO:0007669"/>
    <property type="project" value="InterPro"/>
</dbReference>
<organism evidence="8 9">
    <name type="scientific">Penicillium alfredii</name>
    <dbReference type="NCBI Taxonomy" id="1506179"/>
    <lineage>
        <taxon>Eukaryota</taxon>
        <taxon>Fungi</taxon>
        <taxon>Dikarya</taxon>
        <taxon>Ascomycota</taxon>
        <taxon>Pezizomycotina</taxon>
        <taxon>Eurotiomycetes</taxon>
        <taxon>Eurotiomycetidae</taxon>
        <taxon>Eurotiales</taxon>
        <taxon>Aspergillaceae</taxon>
        <taxon>Penicillium</taxon>
    </lineage>
</organism>
<dbReference type="PROSITE" id="PS50048">
    <property type="entry name" value="ZN2_CY6_FUNGAL_2"/>
    <property type="match status" value="1"/>
</dbReference>
<dbReference type="GO" id="GO:0045944">
    <property type="term" value="P:positive regulation of transcription by RNA polymerase II"/>
    <property type="evidence" value="ECO:0007669"/>
    <property type="project" value="TreeGrafter"/>
</dbReference>
<evidence type="ECO:0000256" key="5">
    <source>
        <dbReference type="ARBA" id="ARBA00023242"/>
    </source>
</evidence>
<dbReference type="GO" id="GO:0000981">
    <property type="term" value="F:DNA-binding transcription factor activity, RNA polymerase II-specific"/>
    <property type="evidence" value="ECO:0007669"/>
    <property type="project" value="InterPro"/>
</dbReference>
<dbReference type="EMBL" id="JAPMSZ010000001">
    <property type="protein sequence ID" value="KAJ5115420.1"/>
    <property type="molecule type" value="Genomic_DNA"/>
</dbReference>
<dbReference type="AlphaFoldDB" id="A0A9W9GB04"/>
<name>A0A9W9GB04_9EURO</name>
<accession>A0A9W9GB04</accession>
<dbReference type="InterPro" id="IPR001138">
    <property type="entry name" value="Zn2Cys6_DnaBD"/>
</dbReference>
<evidence type="ECO:0000256" key="6">
    <source>
        <dbReference type="SAM" id="MobiDB-lite"/>
    </source>
</evidence>
<dbReference type="CDD" id="cd00067">
    <property type="entry name" value="GAL4"/>
    <property type="match status" value="1"/>
</dbReference>
<keyword evidence="3" id="KW-0238">DNA-binding</keyword>
<dbReference type="Pfam" id="PF11951">
    <property type="entry name" value="Fungal_trans_2"/>
    <property type="match status" value="1"/>
</dbReference>
<protein>
    <recommendedName>
        <fullName evidence="7">Zn(2)-C6 fungal-type domain-containing protein</fullName>
    </recommendedName>
</protein>
<comment type="caution">
    <text evidence="8">The sequence shown here is derived from an EMBL/GenBank/DDBJ whole genome shotgun (WGS) entry which is preliminary data.</text>
</comment>
<evidence type="ECO:0000259" key="7">
    <source>
        <dbReference type="PROSITE" id="PS50048"/>
    </source>
</evidence>
<keyword evidence="5" id="KW-0539">Nucleus</keyword>
<reference evidence="8" key="1">
    <citation type="submission" date="2022-11" db="EMBL/GenBank/DDBJ databases">
        <authorList>
            <person name="Petersen C."/>
        </authorList>
    </citation>
    <scope>NUCLEOTIDE SEQUENCE</scope>
    <source>
        <strain evidence="8">IBT 34128</strain>
    </source>
</reference>
<reference evidence="8" key="2">
    <citation type="journal article" date="2023" name="IMA Fungus">
        <title>Comparative genomic study of the Penicillium genus elucidates a diverse pangenome and 15 lateral gene transfer events.</title>
        <authorList>
            <person name="Petersen C."/>
            <person name="Sorensen T."/>
            <person name="Nielsen M.R."/>
            <person name="Sondergaard T.E."/>
            <person name="Sorensen J.L."/>
            <person name="Fitzpatrick D.A."/>
            <person name="Frisvad J.C."/>
            <person name="Nielsen K.L."/>
        </authorList>
    </citation>
    <scope>NUCLEOTIDE SEQUENCE</scope>
    <source>
        <strain evidence="8">IBT 34128</strain>
    </source>
</reference>
<dbReference type="GO" id="GO:0005634">
    <property type="term" value="C:nucleus"/>
    <property type="evidence" value="ECO:0007669"/>
    <property type="project" value="UniProtKB-SubCell"/>
</dbReference>
<keyword evidence="4" id="KW-0804">Transcription</keyword>
<keyword evidence="9" id="KW-1185">Reference proteome</keyword>
<dbReference type="Proteomes" id="UP001141434">
    <property type="component" value="Unassembled WGS sequence"/>
</dbReference>
<dbReference type="RefSeq" id="XP_056516611.1">
    <property type="nucleotide sequence ID" value="XM_056651761.1"/>
</dbReference>
<comment type="subcellular location">
    <subcellularLocation>
        <location evidence="1">Nucleus</location>
    </subcellularLocation>
</comment>
<dbReference type="GO" id="GO:0000976">
    <property type="term" value="F:transcription cis-regulatory region binding"/>
    <property type="evidence" value="ECO:0007669"/>
    <property type="project" value="TreeGrafter"/>
</dbReference>
<dbReference type="GeneID" id="81390929"/>
<dbReference type="PANTHER" id="PTHR37534">
    <property type="entry name" value="TRANSCRIPTIONAL ACTIVATOR PROTEIN UGA3"/>
    <property type="match status" value="1"/>
</dbReference>
<feature type="domain" description="Zn(2)-C6 fungal-type" evidence="7">
    <location>
        <begin position="34"/>
        <end position="62"/>
    </location>
</feature>
<evidence type="ECO:0000256" key="1">
    <source>
        <dbReference type="ARBA" id="ARBA00004123"/>
    </source>
</evidence>
<dbReference type="InterPro" id="IPR021858">
    <property type="entry name" value="Fun_TF"/>
</dbReference>
<feature type="region of interest" description="Disordered" evidence="6">
    <location>
        <begin position="1"/>
        <end position="23"/>
    </location>
</feature>
<evidence type="ECO:0000256" key="3">
    <source>
        <dbReference type="ARBA" id="ARBA00023125"/>
    </source>
</evidence>
<evidence type="ECO:0000313" key="8">
    <source>
        <dbReference type="EMBL" id="KAJ5115420.1"/>
    </source>
</evidence>
<evidence type="ECO:0000256" key="2">
    <source>
        <dbReference type="ARBA" id="ARBA00023015"/>
    </source>
</evidence>
<dbReference type="InterPro" id="IPR036864">
    <property type="entry name" value="Zn2-C6_fun-type_DNA-bd_sf"/>
</dbReference>
<dbReference type="OrthoDB" id="3251668at2759"/>
<proteinExistence type="predicted"/>
<evidence type="ECO:0000256" key="4">
    <source>
        <dbReference type="ARBA" id="ARBA00023163"/>
    </source>
</evidence>
<dbReference type="Gene3D" id="4.10.240.10">
    <property type="entry name" value="Zn(2)-C6 fungal-type DNA-binding domain"/>
    <property type="match status" value="1"/>
</dbReference>
<gene>
    <name evidence="8" type="ORF">NUU61_001179</name>
</gene>
<keyword evidence="2" id="KW-0805">Transcription regulation</keyword>
<dbReference type="PANTHER" id="PTHR37534:SF7">
    <property type="entry name" value="TRANSCRIPTIONAL ACTIVATOR PROTEIN UGA3"/>
    <property type="match status" value="1"/>
</dbReference>